<reference evidence="1 2" key="1">
    <citation type="submission" date="2020-04" db="EMBL/GenBank/DDBJ databases">
        <title>Usitatibacter rugosus gen. nov., sp. nov. and Usitatibacter palustris sp. nov., novel members of Usitatibacteraceae fam. nov. within the order Nitrosomonadales isolated from soil.</title>
        <authorList>
            <person name="Huber K.J."/>
            <person name="Neumann-Schaal M."/>
            <person name="Geppert A."/>
            <person name="Luckner M."/>
            <person name="Wanner G."/>
            <person name="Overmann J."/>
        </authorList>
    </citation>
    <scope>NUCLEOTIDE SEQUENCE [LARGE SCALE GENOMIC DNA]</scope>
    <source>
        <strain evidence="1 2">0125_3</strain>
    </source>
</reference>
<name>A0A6M4GSP6_9PROT</name>
<evidence type="ECO:0000313" key="1">
    <source>
        <dbReference type="EMBL" id="QJR10329.1"/>
    </source>
</evidence>
<sequence length="541" mass="60568">METSAFPVDIGRVLEQKTVRDATARALFLAAIRELGREGGHFTLERLEQFMRVEEHFQALLLYDQLDFLRQPASAMEADRDFALNVQRICLEAANGFQRFLRTRNEWAETREAVDAMFRVTGLAVHAIHSYVKWGYFLAEQGRTTPWKQLHALYGLSEADGYSQVPFVLHPAQPSFKPSVQSLYLRTLLLDLLNAGNLSKIQVEIADGWFSSWCADYHLDAEYSTRNHLFYVDLASESGMHLMRKDSHGESVRYVRADGLKAQIEEVQAGLRHGRLYAGYGAGAVFPVEEHIALLEIIEKLYRSILAGSENRIEERTHFEDREVDVAIGIDLVMRKLRDAPAIPGESPLAGAPSLELASPATETIELSAEGVTQVDDKPAPPDAARPVVAEDPELTRLRVLDLSSRGYGLLVDRITSDTILLNGILGLRNHEAGGLILGQVVRKLPNRVRGEMLLGVEVLSYRPMFINLRRESGNAIDAVFLPGADKNGKQDAILVRIGDFSPEETFVLHAGGSEYRVRLNRIIKKGADWIKLRFEITQKS</sequence>
<dbReference type="RefSeq" id="WP_171090756.1">
    <property type="nucleotide sequence ID" value="NZ_CP053069.1"/>
</dbReference>
<proteinExistence type="predicted"/>
<accession>A0A6M4GSP6</accession>
<dbReference type="EMBL" id="CP053069">
    <property type="protein sequence ID" value="QJR10329.1"/>
    <property type="molecule type" value="Genomic_DNA"/>
</dbReference>
<evidence type="ECO:0008006" key="3">
    <source>
        <dbReference type="Google" id="ProtNLM"/>
    </source>
</evidence>
<keyword evidence="2" id="KW-1185">Reference proteome</keyword>
<dbReference type="Proteomes" id="UP000501534">
    <property type="component" value="Chromosome"/>
</dbReference>
<protein>
    <recommendedName>
        <fullName evidence="3">PilZ domain-containing protein</fullName>
    </recommendedName>
</protein>
<gene>
    <name evidence="1" type="ORF">DSM104443_01387</name>
</gene>
<evidence type="ECO:0000313" key="2">
    <source>
        <dbReference type="Proteomes" id="UP000501534"/>
    </source>
</evidence>
<dbReference type="KEGG" id="uru:DSM104443_01387"/>
<organism evidence="1 2">
    <name type="scientific">Usitatibacter rugosus</name>
    <dbReference type="NCBI Taxonomy" id="2732067"/>
    <lineage>
        <taxon>Bacteria</taxon>
        <taxon>Pseudomonadati</taxon>
        <taxon>Pseudomonadota</taxon>
        <taxon>Betaproteobacteria</taxon>
        <taxon>Nitrosomonadales</taxon>
        <taxon>Usitatibacteraceae</taxon>
        <taxon>Usitatibacter</taxon>
    </lineage>
</organism>
<dbReference type="AlphaFoldDB" id="A0A6M4GSP6"/>